<dbReference type="SUPFAM" id="SSF53850">
    <property type="entry name" value="Periplasmic binding protein-like II"/>
    <property type="match status" value="1"/>
</dbReference>
<dbReference type="PATRIC" id="fig|317659.3.peg.426"/>
<evidence type="ECO:0000313" key="1">
    <source>
        <dbReference type="EMBL" id="KPW98074.1"/>
    </source>
</evidence>
<protein>
    <submittedName>
        <fullName evidence="1">Bacilysin biosynthesis protein BacA</fullName>
    </submittedName>
</protein>
<sequence>MTMDSKFLNLSVGDWREVMIHTLGPSGTSSEAAAGFFTEWLGQRFPESQVQINLSDSYEHACAAMDERIPGVLIVANAYPQIHNFYMNPRLSLVATFVFDTPEYGLVSKGPLTTRKLTIATHPAPLMLIQELLPDGLEVDSVIFSLSTSAAAAAVARGEVDVALTTEVAAHIHGLQFISKTRPIRMLWSVFAPIQWSTQPVEVSARWR</sequence>
<gene>
    <name evidence="1" type="ORF">ALO75_100954</name>
</gene>
<dbReference type="EMBL" id="LJQC01000569">
    <property type="protein sequence ID" value="KPW98074.1"/>
    <property type="molecule type" value="Genomic_DNA"/>
</dbReference>
<dbReference type="AlphaFoldDB" id="A0A0P9NH04"/>
<evidence type="ECO:0000313" key="2">
    <source>
        <dbReference type="Proteomes" id="UP000051335"/>
    </source>
</evidence>
<dbReference type="Proteomes" id="UP000051335">
    <property type="component" value="Unassembled WGS sequence"/>
</dbReference>
<comment type="caution">
    <text evidence="1">The sequence shown here is derived from an EMBL/GenBank/DDBJ whole genome shotgun (WGS) entry which is preliminary data.</text>
</comment>
<name>A0A0P9NH04_9PSED</name>
<reference evidence="1 2" key="1">
    <citation type="submission" date="2015-09" db="EMBL/GenBank/DDBJ databases">
        <title>Genome announcement of multiple Pseudomonas syringae strains.</title>
        <authorList>
            <person name="Thakur S."/>
            <person name="Wang P.W."/>
            <person name="Gong Y."/>
            <person name="Weir B.S."/>
            <person name="Guttman D.S."/>
        </authorList>
    </citation>
    <scope>NUCLEOTIDE SEQUENCE [LARGE SCALE GENOMIC DNA]</scope>
    <source>
        <strain evidence="1 2">ICMP17001</strain>
    </source>
</reference>
<keyword evidence="2" id="KW-1185">Reference proteome</keyword>
<proteinExistence type="predicted"/>
<organism evidence="1 2">
    <name type="scientific">Pseudomonas syringae pv. coryli</name>
    <dbReference type="NCBI Taxonomy" id="317659"/>
    <lineage>
        <taxon>Bacteria</taxon>
        <taxon>Pseudomonadati</taxon>
        <taxon>Pseudomonadota</taxon>
        <taxon>Gammaproteobacteria</taxon>
        <taxon>Pseudomonadales</taxon>
        <taxon>Pseudomonadaceae</taxon>
        <taxon>Pseudomonas</taxon>
    </lineage>
</organism>
<accession>A0A0P9NH04</accession>